<dbReference type="EMBL" id="LR824542">
    <property type="protein sequence ID" value="CAH1635459.1"/>
    <property type="molecule type" value="Genomic_DNA"/>
</dbReference>
<name>A0A9P0HXT8_SPOLI</name>
<organism evidence="1 2">
    <name type="scientific">Spodoptera littoralis</name>
    <name type="common">Egyptian cotton leafworm</name>
    <dbReference type="NCBI Taxonomy" id="7109"/>
    <lineage>
        <taxon>Eukaryota</taxon>
        <taxon>Metazoa</taxon>
        <taxon>Ecdysozoa</taxon>
        <taxon>Arthropoda</taxon>
        <taxon>Hexapoda</taxon>
        <taxon>Insecta</taxon>
        <taxon>Pterygota</taxon>
        <taxon>Neoptera</taxon>
        <taxon>Endopterygota</taxon>
        <taxon>Lepidoptera</taxon>
        <taxon>Glossata</taxon>
        <taxon>Ditrysia</taxon>
        <taxon>Noctuoidea</taxon>
        <taxon>Noctuidae</taxon>
        <taxon>Amphipyrinae</taxon>
        <taxon>Spodoptera</taxon>
    </lineage>
</organism>
<sequence length="16" mass="1804">MFFGSFALLLTCLGHF</sequence>
<dbReference type="Proteomes" id="UP001153321">
    <property type="component" value="Chromosome 11"/>
</dbReference>
<protein>
    <submittedName>
        <fullName evidence="1">Uncharacterized protein</fullName>
    </submittedName>
</protein>
<evidence type="ECO:0000313" key="1">
    <source>
        <dbReference type="EMBL" id="CAH1635459.1"/>
    </source>
</evidence>
<reference evidence="1" key="1">
    <citation type="submission" date="2022-02" db="EMBL/GenBank/DDBJ databases">
        <authorList>
            <person name="King R."/>
        </authorList>
    </citation>
    <scope>NUCLEOTIDE SEQUENCE</scope>
</reference>
<keyword evidence="2" id="KW-1185">Reference proteome</keyword>
<proteinExistence type="predicted"/>
<evidence type="ECO:0000313" key="2">
    <source>
        <dbReference type="Proteomes" id="UP001153321"/>
    </source>
</evidence>
<dbReference type="AlphaFoldDB" id="A0A9P0HXT8"/>
<gene>
    <name evidence="1" type="ORF">SPLIT_LOCUS821</name>
</gene>
<accession>A0A9P0HXT8</accession>